<feature type="signal peptide" evidence="2">
    <location>
        <begin position="1"/>
        <end position="24"/>
    </location>
</feature>
<dbReference type="Proteomes" id="UP001156560">
    <property type="component" value="Plasmid pHLA"/>
</dbReference>
<keyword evidence="2" id="KW-0732">Signal</keyword>
<dbReference type="Gene3D" id="3.40.30.10">
    <property type="entry name" value="Glutaredoxin"/>
    <property type="match status" value="1"/>
</dbReference>
<feature type="compositionally biased region" description="Basic and acidic residues" evidence="1">
    <location>
        <begin position="194"/>
        <end position="207"/>
    </location>
</feature>
<feature type="chain" id="PRO_5041459099" description="Thiol:disulfide interchange protein" evidence="2">
    <location>
        <begin position="25"/>
        <end position="435"/>
    </location>
</feature>
<dbReference type="AlphaFoldDB" id="A0AA47JMX6"/>
<feature type="region of interest" description="Disordered" evidence="1">
    <location>
        <begin position="140"/>
        <end position="170"/>
    </location>
</feature>
<organism evidence="3 4">
    <name type="scientific">Vibrio parahaemolyticus</name>
    <dbReference type="NCBI Taxonomy" id="670"/>
    <lineage>
        <taxon>Bacteria</taxon>
        <taxon>Pseudomonadati</taxon>
        <taxon>Pseudomonadota</taxon>
        <taxon>Gammaproteobacteria</taxon>
        <taxon>Vibrionales</taxon>
        <taxon>Vibrionaceae</taxon>
        <taxon>Vibrio</taxon>
    </lineage>
</organism>
<evidence type="ECO:0008006" key="5">
    <source>
        <dbReference type="Google" id="ProtNLM"/>
    </source>
</evidence>
<reference evidence="3" key="1">
    <citation type="submission" date="2022-12" db="EMBL/GenBank/DDBJ databases">
        <title>Vibrio parahaemolyticus become highly virulent by producing novel Tc toxins.</title>
        <authorList>
            <person name="Yang F."/>
            <person name="You Y."/>
            <person name="Lai Q."/>
            <person name="Xu L."/>
            <person name="Li F."/>
        </authorList>
    </citation>
    <scope>NUCLEOTIDE SEQUENCE</scope>
    <source>
        <strain evidence="3">Vp-HL-202005</strain>
        <plasmid evidence="3">pHLA</plasmid>
    </source>
</reference>
<proteinExistence type="predicted"/>
<feature type="compositionally biased region" description="Polar residues" evidence="1">
    <location>
        <begin position="208"/>
        <end position="229"/>
    </location>
</feature>
<evidence type="ECO:0000256" key="1">
    <source>
        <dbReference type="SAM" id="MobiDB-lite"/>
    </source>
</evidence>
<dbReference type="SUPFAM" id="SSF52833">
    <property type="entry name" value="Thioredoxin-like"/>
    <property type="match status" value="1"/>
</dbReference>
<sequence length="435" mass="48935">MIKFHKKKGLALSLMALASFYAFAEYKTDKAPIKSNPTSEVYVSGSSTLPIEQLVEEKMSVTTYKIIEIMEDTNLYAAFTNKGTFIVDSDVNFAIKGKMIDLSNGDNILGRIFGAHKDEIQSIITKEKAIVAFTDSSHKASVKLSDTKPKPQPIPAEPSEHNTNLNSSHEEKINEILRKSPGVQALIKRKLAMEAKQEQLEHQESSDSSKQQPVTQSSIPSVSSEKTSNTIMDELKNIEPHMRQKLGPTYAPMLLPAIDDDSFIVYENDADVPYKGTLTVATDFSCPVCKQLHTLIPSLNAEGVKVRYMPYPRKRIIDYPFENNFTVDQYIYRTHQEPLNSFGELVLNGYCSDDNKAAYNELFSTKSLRDFPSNISKSCETKMREFKILGDLMFAGGTPYLVWGDEDTPASERGYIRGVMRSDRTIFDLLKRKES</sequence>
<dbReference type="EMBL" id="CP114196">
    <property type="protein sequence ID" value="WAT93743.1"/>
    <property type="molecule type" value="Genomic_DNA"/>
</dbReference>
<feature type="region of interest" description="Disordered" evidence="1">
    <location>
        <begin position="194"/>
        <end position="229"/>
    </location>
</feature>
<gene>
    <name evidence="3" type="ORF">O1Q84_25825</name>
</gene>
<protein>
    <recommendedName>
        <fullName evidence="5">Thiol:disulfide interchange protein</fullName>
    </recommendedName>
</protein>
<accession>A0AA47JMX6</accession>
<geneLocation type="plasmid" evidence="3 4">
    <name>pHLA</name>
</geneLocation>
<dbReference type="InterPro" id="IPR036249">
    <property type="entry name" value="Thioredoxin-like_sf"/>
</dbReference>
<evidence type="ECO:0000313" key="4">
    <source>
        <dbReference type="Proteomes" id="UP001156560"/>
    </source>
</evidence>
<name>A0AA47JMX6_VIBPH</name>
<dbReference type="RefSeq" id="WP_086484013.1">
    <property type="nucleotide sequence ID" value="NZ_CP114196.1"/>
</dbReference>
<evidence type="ECO:0000313" key="3">
    <source>
        <dbReference type="EMBL" id="WAT93743.1"/>
    </source>
</evidence>
<evidence type="ECO:0000256" key="2">
    <source>
        <dbReference type="SAM" id="SignalP"/>
    </source>
</evidence>
<keyword evidence="3" id="KW-0614">Plasmid</keyword>